<dbReference type="GO" id="GO:0008652">
    <property type="term" value="P:amino acid biosynthetic process"/>
    <property type="evidence" value="ECO:0007669"/>
    <property type="project" value="UniProtKB-KW"/>
</dbReference>
<dbReference type="Gene3D" id="3.30.470.10">
    <property type="match status" value="1"/>
</dbReference>
<comment type="pathway">
    <text evidence="2">Amino-acid biosynthesis; L-isoleucine biosynthesis; L-isoleucine from 2-oxobutanoate: step 4/4.</text>
</comment>
<evidence type="ECO:0000256" key="10">
    <source>
        <dbReference type="ARBA" id="ARBA00022898"/>
    </source>
</evidence>
<evidence type="ECO:0000313" key="17">
    <source>
        <dbReference type="EMBL" id="CAB5009805.1"/>
    </source>
</evidence>
<evidence type="ECO:0000256" key="4">
    <source>
        <dbReference type="ARBA" id="ARBA00005072"/>
    </source>
</evidence>
<dbReference type="GO" id="GO:0009082">
    <property type="term" value="P:branched-chain amino acid biosynthetic process"/>
    <property type="evidence" value="ECO:0007669"/>
    <property type="project" value="UniProtKB-KW"/>
</dbReference>
<keyword evidence="9" id="KW-0808">Transferase</keyword>
<dbReference type="InterPro" id="IPR033939">
    <property type="entry name" value="BCAT_family"/>
</dbReference>
<evidence type="ECO:0000256" key="1">
    <source>
        <dbReference type="ARBA" id="ARBA00001933"/>
    </source>
</evidence>
<protein>
    <recommendedName>
        <fullName evidence="6">branched-chain-amino-acid transaminase</fullName>
        <ecNumber evidence="6">2.6.1.42</ecNumber>
    </recommendedName>
</protein>
<dbReference type="NCBIfam" id="NF005146">
    <property type="entry name" value="PRK06606.1"/>
    <property type="match status" value="1"/>
</dbReference>
<comment type="catalytic activity">
    <reaction evidence="12">
        <text>L-valine + 2-oxoglutarate = 3-methyl-2-oxobutanoate + L-glutamate</text>
        <dbReference type="Rhea" id="RHEA:24813"/>
        <dbReference type="ChEBI" id="CHEBI:11851"/>
        <dbReference type="ChEBI" id="CHEBI:16810"/>
        <dbReference type="ChEBI" id="CHEBI:29985"/>
        <dbReference type="ChEBI" id="CHEBI:57762"/>
        <dbReference type="EC" id="2.6.1.42"/>
    </reaction>
</comment>
<keyword evidence="10" id="KW-0663">Pyridoxal phosphate</keyword>
<dbReference type="PANTHER" id="PTHR42743">
    <property type="entry name" value="AMINO-ACID AMINOTRANSFERASE"/>
    <property type="match status" value="1"/>
</dbReference>
<dbReference type="AlphaFoldDB" id="A0A6J7EJF0"/>
<dbReference type="GO" id="GO:0005829">
    <property type="term" value="C:cytosol"/>
    <property type="evidence" value="ECO:0007669"/>
    <property type="project" value="TreeGrafter"/>
</dbReference>
<dbReference type="InterPro" id="IPR043131">
    <property type="entry name" value="BCAT-like_N"/>
</dbReference>
<keyword evidence="7" id="KW-0032">Aminotransferase</keyword>
<proteinExistence type="inferred from homology"/>
<comment type="catalytic activity">
    <reaction evidence="14">
        <text>L-leucine + 2-oxoglutarate = 4-methyl-2-oxopentanoate + L-glutamate</text>
        <dbReference type="Rhea" id="RHEA:18321"/>
        <dbReference type="ChEBI" id="CHEBI:16810"/>
        <dbReference type="ChEBI" id="CHEBI:17865"/>
        <dbReference type="ChEBI" id="CHEBI:29985"/>
        <dbReference type="ChEBI" id="CHEBI:57427"/>
        <dbReference type="EC" id="2.6.1.42"/>
    </reaction>
</comment>
<comment type="pathway">
    <text evidence="4">Amino-acid biosynthesis; L-leucine biosynthesis; L-leucine from 3-methyl-2-oxobutanoate: step 4/4.</text>
</comment>
<dbReference type="EMBL" id="CAFBPM010000002">
    <property type="protein sequence ID" value="CAB5009805.1"/>
    <property type="molecule type" value="Genomic_DNA"/>
</dbReference>
<dbReference type="InterPro" id="IPR036038">
    <property type="entry name" value="Aminotransferase-like"/>
</dbReference>
<evidence type="ECO:0000256" key="13">
    <source>
        <dbReference type="ARBA" id="ARBA00048798"/>
    </source>
</evidence>
<evidence type="ECO:0000256" key="11">
    <source>
        <dbReference type="ARBA" id="ARBA00023304"/>
    </source>
</evidence>
<dbReference type="InterPro" id="IPR005785">
    <property type="entry name" value="B_amino_transI"/>
</dbReference>
<keyword evidence="11" id="KW-0100">Branched-chain amino acid biosynthesis</keyword>
<evidence type="ECO:0000256" key="5">
    <source>
        <dbReference type="ARBA" id="ARBA00009320"/>
    </source>
</evidence>
<dbReference type="Pfam" id="PF01063">
    <property type="entry name" value="Aminotran_4"/>
    <property type="match status" value="1"/>
</dbReference>
<evidence type="ECO:0000256" key="3">
    <source>
        <dbReference type="ARBA" id="ARBA00004931"/>
    </source>
</evidence>
<sequence>MPITPSKSIWMDGELVDWDKATVHVLTHSLHYGSGAFEGIRAYKTDKGVAVFRLQDHIERLFRSCRILMIDVPYSVEEIVNATKEVVRANELHDGCYIRPLVYLGYGEMGLNPLPCSVNVSIAAWPWGTYLGDEGVNNGVTTKISSWQRHDSNAVPTAAKSTGMYVNSSLAKVEALKAGYDEAILLAPDGKVSECTGENLFIVHNGVIYSPLHSDQGSLEGITGESIETIARDLGFEVRYQPLIRTDLYLADEAFLTGTAAEVVPIRSVDDRLVGDGTPGPITKKVQSTYFETVRGEHKQYDSWLAYV</sequence>
<organism evidence="16">
    <name type="scientific">freshwater metagenome</name>
    <dbReference type="NCBI Taxonomy" id="449393"/>
    <lineage>
        <taxon>unclassified sequences</taxon>
        <taxon>metagenomes</taxon>
        <taxon>ecological metagenomes</taxon>
    </lineage>
</organism>
<dbReference type="EMBL" id="CAFBLT010000002">
    <property type="protein sequence ID" value="CAB4881350.1"/>
    <property type="molecule type" value="Genomic_DNA"/>
</dbReference>
<name>A0A6J7EJF0_9ZZZZ</name>
<comment type="cofactor">
    <cofactor evidence="1">
        <name>pyridoxal 5'-phosphate</name>
        <dbReference type="ChEBI" id="CHEBI:597326"/>
    </cofactor>
</comment>
<dbReference type="FunFam" id="3.20.10.10:FF:000002">
    <property type="entry name" value="D-alanine aminotransferase"/>
    <property type="match status" value="1"/>
</dbReference>
<evidence type="ECO:0000256" key="7">
    <source>
        <dbReference type="ARBA" id="ARBA00022576"/>
    </source>
</evidence>
<dbReference type="PANTHER" id="PTHR42743:SF11">
    <property type="entry name" value="AMINODEOXYCHORISMATE LYASE"/>
    <property type="match status" value="1"/>
</dbReference>
<dbReference type="InterPro" id="IPR050571">
    <property type="entry name" value="Class-IV_PLP-Dep_Aminotrnsfr"/>
</dbReference>
<evidence type="ECO:0000313" key="15">
    <source>
        <dbReference type="EMBL" id="CAB4830816.1"/>
    </source>
</evidence>
<evidence type="ECO:0000256" key="2">
    <source>
        <dbReference type="ARBA" id="ARBA00004824"/>
    </source>
</evidence>
<keyword evidence="8" id="KW-0028">Amino-acid biosynthesis</keyword>
<evidence type="ECO:0000256" key="14">
    <source>
        <dbReference type="ARBA" id="ARBA00049229"/>
    </source>
</evidence>
<comment type="catalytic activity">
    <reaction evidence="13">
        <text>L-isoleucine + 2-oxoglutarate = (S)-3-methyl-2-oxopentanoate + L-glutamate</text>
        <dbReference type="Rhea" id="RHEA:24801"/>
        <dbReference type="ChEBI" id="CHEBI:16810"/>
        <dbReference type="ChEBI" id="CHEBI:29985"/>
        <dbReference type="ChEBI" id="CHEBI:35146"/>
        <dbReference type="ChEBI" id="CHEBI:58045"/>
        <dbReference type="EC" id="2.6.1.42"/>
    </reaction>
</comment>
<evidence type="ECO:0000313" key="16">
    <source>
        <dbReference type="EMBL" id="CAB4881350.1"/>
    </source>
</evidence>
<gene>
    <name evidence="15" type="ORF">UFOPK3164_01154</name>
    <name evidence="16" type="ORF">UFOPK3427_01511</name>
    <name evidence="17" type="ORF">UFOPK4112_00237</name>
</gene>
<dbReference type="Gene3D" id="3.20.10.10">
    <property type="entry name" value="D-amino Acid Aminotransferase, subunit A, domain 2"/>
    <property type="match status" value="1"/>
</dbReference>
<evidence type="ECO:0000256" key="9">
    <source>
        <dbReference type="ARBA" id="ARBA00022679"/>
    </source>
</evidence>
<dbReference type="EMBL" id="CAFABE010000054">
    <property type="protein sequence ID" value="CAB4830816.1"/>
    <property type="molecule type" value="Genomic_DNA"/>
</dbReference>
<dbReference type="InterPro" id="IPR043132">
    <property type="entry name" value="BCAT-like_C"/>
</dbReference>
<dbReference type="EC" id="2.6.1.42" evidence="6"/>
<dbReference type="NCBIfam" id="TIGR01122">
    <property type="entry name" value="ilvE_I"/>
    <property type="match status" value="1"/>
</dbReference>
<dbReference type="SUPFAM" id="SSF56752">
    <property type="entry name" value="D-aminoacid aminotransferase-like PLP-dependent enzymes"/>
    <property type="match status" value="1"/>
</dbReference>
<accession>A0A6J7EJF0</accession>
<reference evidence="16" key="1">
    <citation type="submission" date="2020-05" db="EMBL/GenBank/DDBJ databases">
        <authorList>
            <person name="Chiriac C."/>
            <person name="Salcher M."/>
            <person name="Ghai R."/>
            <person name="Kavagutti S V."/>
        </authorList>
    </citation>
    <scope>NUCLEOTIDE SEQUENCE</scope>
</reference>
<comment type="similarity">
    <text evidence="5">Belongs to the class-IV pyridoxal-phosphate-dependent aminotransferase family.</text>
</comment>
<dbReference type="GO" id="GO:0004084">
    <property type="term" value="F:branched-chain-amino-acid transaminase activity"/>
    <property type="evidence" value="ECO:0007669"/>
    <property type="project" value="UniProtKB-EC"/>
</dbReference>
<evidence type="ECO:0000256" key="12">
    <source>
        <dbReference type="ARBA" id="ARBA00048212"/>
    </source>
</evidence>
<dbReference type="CDD" id="cd01557">
    <property type="entry name" value="BCAT_beta_family"/>
    <property type="match status" value="1"/>
</dbReference>
<evidence type="ECO:0000256" key="8">
    <source>
        <dbReference type="ARBA" id="ARBA00022605"/>
    </source>
</evidence>
<comment type="pathway">
    <text evidence="3">Amino-acid biosynthesis; L-valine biosynthesis; L-valine from pyruvate: step 4/4.</text>
</comment>
<dbReference type="InterPro" id="IPR001544">
    <property type="entry name" value="Aminotrans_IV"/>
</dbReference>
<evidence type="ECO:0000256" key="6">
    <source>
        <dbReference type="ARBA" id="ARBA00013053"/>
    </source>
</evidence>